<evidence type="ECO:0000313" key="2">
    <source>
        <dbReference type="Proteomes" id="UP000712281"/>
    </source>
</evidence>
<proteinExistence type="predicted"/>
<accession>A0A8S9LGE3</accession>
<reference evidence="1" key="1">
    <citation type="submission" date="2019-12" db="EMBL/GenBank/DDBJ databases">
        <title>Genome sequencing and annotation of Brassica cretica.</title>
        <authorList>
            <person name="Studholme D.J."/>
            <person name="Sarris P.F."/>
        </authorList>
    </citation>
    <scope>NUCLEOTIDE SEQUENCE</scope>
    <source>
        <strain evidence="1">PFS-001/15</strain>
        <tissue evidence="1">Leaf</tissue>
    </source>
</reference>
<protein>
    <submittedName>
        <fullName evidence="1">Uncharacterized protein</fullName>
    </submittedName>
</protein>
<organism evidence="1 2">
    <name type="scientific">Brassica cretica</name>
    <name type="common">Mustard</name>
    <dbReference type="NCBI Taxonomy" id="69181"/>
    <lineage>
        <taxon>Eukaryota</taxon>
        <taxon>Viridiplantae</taxon>
        <taxon>Streptophyta</taxon>
        <taxon>Embryophyta</taxon>
        <taxon>Tracheophyta</taxon>
        <taxon>Spermatophyta</taxon>
        <taxon>Magnoliopsida</taxon>
        <taxon>eudicotyledons</taxon>
        <taxon>Gunneridae</taxon>
        <taxon>Pentapetalae</taxon>
        <taxon>rosids</taxon>
        <taxon>malvids</taxon>
        <taxon>Brassicales</taxon>
        <taxon>Brassicaceae</taxon>
        <taxon>Brassiceae</taxon>
        <taxon>Brassica</taxon>
    </lineage>
</organism>
<dbReference type="Proteomes" id="UP000712281">
    <property type="component" value="Unassembled WGS sequence"/>
</dbReference>
<dbReference type="AlphaFoldDB" id="A0A8S9LGE3"/>
<evidence type="ECO:0000313" key="1">
    <source>
        <dbReference type="EMBL" id="KAF2607180.1"/>
    </source>
</evidence>
<sequence>MNRELDTNETRVGSYRIASWLLFDRAVCGRTEADVASCPCWIRNARQLLSGFESRPGNALVVCRERAGANRERELRLKSSRIRNA</sequence>
<name>A0A8S9LGE3_BRACR</name>
<dbReference type="EMBL" id="QGKW02000276">
    <property type="protein sequence ID" value="KAF2607180.1"/>
    <property type="molecule type" value="Genomic_DNA"/>
</dbReference>
<comment type="caution">
    <text evidence="1">The sequence shown here is derived from an EMBL/GenBank/DDBJ whole genome shotgun (WGS) entry which is preliminary data.</text>
</comment>
<gene>
    <name evidence="1" type="ORF">F2Q68_00043146</name>
</gene>